<evidence type="ECO:0000313" key="3">
    <source>
        <dbReference type="Proteomes" id="UP000238157"/>
    </source>
</evidence>
<feature type="transmembrane region" description="Helical" evidence="1">
    <location>
        <begin position="9"/>
        <end position="31"/>
    </location>
</feature>
<keyword evidence="1" id="KW-0812">Transmembrane</keyword>
<evidence type="ECO:0000313" key="2">
    <source>
        <dbReference type="EMBL" id="PRY88593.1"/>
    </source>
</evidence>
<accession>A0A2T0WPG5</accession>
<keyword evidence="3" id="KW-1185">Reference proteome</keyword>
<dbReference type="AlphaFoldDB" id="A0A2T0WPG5"/>
<gene>
    <name evidence="2" type="ORF">CLW00_104244</name>
</gene>
<name>A0A2T0WPG5_9BACT</name>
<keyword evidence="1" id="KW-1133">Transmembrane helix</keyword>
<dbReference type="Proteomes" id="UP000238157">
    <property type="component" value="Unassembled WGS sequence"/>
</dbReference>
<evidence type="ECO:0000256" key="1">
    <source>
        <dbReference type="SAM" id="Phobius"/>
    </source>
</evidence>
<organism evidence="2 3">
    <name type="scientific">Mongoliibacter ruber</name>
    <dbReference type="NCBI Taxonomy" id="1750599"/>
    <lineage>
        <taxon>Bacteria</taxon>
        <taxon>Pseudomonadati</taxon>
        <taxon>Bacteroidota</taxon>
        <taxon>Cytophagia</taxon>
        <taxon>Cytophagales</taxon>
        <taxon>Cyclobacteriaceae</taxon>
        <taxon>Mongoliibacter</taxon>
    </lineage>
</organism>
<proteinExistence type="predicted"/>
<dbReference type="EMBL" id="PVTR01000004">
    <property type="protein sequence ID" value="PRY88593.1"/>
    <property type="molecule type" value="Genomic_DNA"/>
</dbReference>
<keyword evidence="1" id="KW-0472">Membrane</keyword>
<dbReference type="RefSeq" id="WP_106133312.1">
    <property type="nucleotide sequence ID" value="NZ_PVTR01000004.1"/>
</dbReference>
<protein>
    <submittedName>
        <fullName evidence="2">Uncharacterized protein</fullName>
    </submittedName>
</protein>
<sequence length="84" mass="9826">MKRLTKEVLLFVFFAYLSVWIVMLVLFLSDLRSSSLAISQIEEIFLIQLSIVYWFSSLILLYVLRLLLVFLFKKFSLTSNEGAP</sequence>
<comment type="caution">
    <text evidence="2">The sequence shown here is derived from an EMBL/GenBank/DDBJ whole genome shotgun (WGS) entry which is preliminary data.</text>
</comment>
<feature type="transmembrane region" description="Helical" evidence="1">
    <location>
        <begin position="51"/>
        <end position="72"/>
    </location>
</feature>
<reference evidence="2 3" key="1">
    <citation type="submission" date="2018-03" db="EMBL/GenBank/DDBJ databases">
        <title>Genomic Encyclopedia of Archaeal and Bacterial Type Strains, Phase II (KMG-II): from individual species to whole genera.</title>
        <authorList>
            <person name="Goeker M."/>
        </authorList>
    </citation>
    <scope>NUCLEOTIDE SEQUENCE [LARGE SCALE GENOMIC DNA]</scope>
    <source>
        <strain evidence="2 3">DSM 27929</strain>
    </source>
</reference>